<evidence type="ECO:0000313" key="2">
    <source>
        <dbReference type="Proteomes" id="UP001321760"/>
    </source>
</evidence>
<reference evidence="1" key="1">
    <citation type="journal article" date="2023" name="Mol. Phylogenet. Evol.">
        <title>Genome-scale phylogeny and comparative genomics of the fungal order Sordariales.</title>
        <authorList>
            <person name="Hensen N."/>
            <person name="Bonometti L."/>
            <person name="Westerberg I."/>
            <person name="Brannstrom I.O."/>
            <person name="Guillou S."/>
            <person name="Cros-Aarteil S."/>
            <person name="Calhoun S."/>
            <person name="Haridas S."/>
            <person name="Kuo A."/>
            <person name="Mondo S."/>
            <person name="Pangilinan J."/>
            <person name="Riley R."/>
            <person name="LaButti K."/>
            <person name="Andreopoulos B."/>
            <person name="Lipzen A."/>
            <person name="Chen C."/>
            <person name="Yan M."/>
            <person name="Daum C."/>
            <person name="Ng V."/>
            <person name="Clum A."/>
            <person name="Steindorff A."/>
            <person name="Ohm R.A."/>
            <person name="Martin F."/>
            <person name="Silar P."/>
            <person name="Natvig D.O."/>
            <person name="Lalanne C."/>
            <person name="Gautier V."/>
            <person name="Ament-Velasquez S.L."/>
            <person name="Kruys A."/>
            <person name="Hutchinson M.I."/>
            <person name="Powell A.J."/>
            <person name="Barry K."/>
            <person name="Miller A.N."/>
            <person name="Grigoriev I.V."/>
            <person name="Debuchy R."/>
            <person name="Gladieux P."/>
            <person name="Hiltunen Thoren M."/>
            <person name="Johannesson H."/>
        </authorList>
    </citation>
    <scope>NUCLEOTIDE SEQUENCE</scope>
    <source>
        <strain evidence="1">PSN243</strain>
    </source>
</reference>
<organism evidence="1 2">
    <name type="scientific">Podospora aff. communis PSN243</name>
    <dbReference type="NCBI Taxonomy" id="3040156"/>
    <lineage>
        <taxon>Eukaryota</taxon>
        <taxon>Fungi</taxon>
        <taxon>Dikarya</taxon>
        <taxon>Ascomycota</taxon>
        <taxon>Pezizomycotina</taxon>
        <taxon>Sordariomycetes</taxon>
        <taxon>Sordariomycetidae</taxon>
        <taxon>Sordariales</taxon>
        <taxon>Podosporaceae</taxon>
        <taxon>Podospora</taxon>
    </lineage>
</organism>
<reference evidence="1" key="2">
    <citation type="submission" date="2023-05" db="EMBL/GenBank/DDBJ databases">
        <authorList>
            <consortium name="Lawrence Berkeley National Laboratory"/>
            <person name="Steindorff A."/>
            <person name="Hensen N."/>
            <person name="Bonometti L."/>
            <person name="Westerberg I."/>
            <person name="Brannstrom I.O."/>
            <person name="Guillou S."/>
            <person name="Cros-Aarteil S."/>
            <person name="Calhoun S."/>
            <person name="Haridas S."/>
            <person name="Kuo A."/>
            <person name="Mondo S."/>
            <person name="Pangilinan J."/>
            <person name="Riley R."/>
            <person name="Labutti K."/>
            <person name="Andreopoulos B."/>
            <person name="Lipzen A."/>
            <person name="Chen C."/>
            <person name="Yanf M."/>
            <person name="Daum C."/>
            <person name="Ng V."/>
            <person name="Clum A."/>
            <person name="Ohm R."/>
            <person name="Martin F."/>
            <person name="Silar P."/>
            <person name="Natvig D."/>
            <person name="Lalanne C."/>
            <person name="Gautier V."/>
            <person name="Ament-Velasquez S.L."/>
            <person name="Kruys A."/>
            <person name="Hutchinson M.I."/>
            <person name="Powell A.J."/>
            <person name="Barry K."/>
            <person name="Miller A.N."/>
            <person name="Grigoriev I.V."/>
            <person name="Debuchy R."/>
            <person name="Gladieux P."/>
            <person name="Thoren M.H."/>
            <person name="Johannesson H."/>
        </authorList>
    </citation>
    <scope>NUCLEOTIDE SEQUENCE</scope>
    <source>
        <strain evidence="1">PSN243</strain>
    </source>
</reference>
<dbReference type="PANTHER" id="PTHR33112:SF15">
    <property type="entry name" value="HETEROKARYON INCOMPATIBILITY DOMAIN-CONTAINING PROTEIN"/>
    <property type="match status" value="1"/>
</dbReference>
<evidence type="ECO:0008006" key="3">
    <source>
        <dbReference type="Google" id="ProtNLM"/>
    </source>
</evidence>
<dbReference type="PANTHER" id="PTHR33112">
    <property type="entry name" value="DOMAIN PROTEIN, PUTATIVE-RELATED"/>
    <property type="match status" value="1"/>
</dbReference>
<comment type="caution">
    <text evidence="1">The sequence shown here is derived from an EMBL/GenBank/DDBJ whole genome shotgun (WGS) entry which is preliminary data.</text>
</comment>
<proteinExistence type="predicted"/>
<evidence type="ECO:0000313" key="1">
    <source>
        <dbReference type="EMBL" id="KAK4441968.1"/>
    </source>
</evidence>
<keyword evidence="2" id="KW-1185">Reference proteome</keyword>
<accession>A0AAV9FXK5</accession>
<protein>
    <recommendedName>
        <fullName evidence="3">Heterokaryon incompatibility domain-containing protein</fullName>
    </recommendedName>
</protein>
<sequence>MPSEDIVDSTSPRVLLFPTASSEICTESLAGLRPLIIIQDPAQTELAHPLHTRAWTLQEAYFSRRYIHFGISSVTVLCHETSLDLSGFSSGRDWGTIFRWGRGTHFDHYPGFNPHTFWKSVVEKYSSRGLNIPSDKLIALSALVKDVAVHVASEDPRPQNYLAGLWRKTLAYELAWTMADSPRQRPASYRAPSWSWASVDGRVHAADVKSVMLEERDVMERVKKVDIIRAETTWDVSVGPFSAVTGGIPCC</sequence>
<name>A0AAV9FXK5_9PEZI</name>
<dbReference type="AlphaFoldDB" id="A0AAV9FXK5"/>
<gene>
    <name evidence="1" type="ORF">QBC34DRAFT_364544</name>
</gene>
<dbReference type="EMBL" id="MU866042">
    <property type="protein sequence ID" value="KAK4441968.1"/>
    <property type="molecule type" value="Genomic_DNA"/>
</dbReference>
<dbReference type="Proteomes" id="UP001321760">
    <property type="component" value="Unassembled WGS sequence"/>
</dbReference>